<evidence type="ECO:0000313" key="1">
    <source>
        <dbReference type="EMBL" id="NNV54203.1"/>
    </source>
</evidence>
<dbReference type="AlphaFoldDB" id="A0A8J8FCT1"/>
<name>A0A8J8FCT1_9BACT</name>
<proteinExistence type="predicted"/>
<dbReference type="Proteomes" id="UP000598971">
    <property type="component" value="Unassembled WGS sequence"/>
</dbReference>
<protein>
    <submittedName>
        <fullName evidence="1">Uncharacterized protein</fullName>
    </submittedName>
</protein>
<accession>A0A8J8FCT1</accession>
<sequence length="88" mass="10047">MKITSKYENGTVFWRTFNREDAMYFVGLMEGNLSYGESLQYDHPAGYFKMEMKSNGIFGGQIVAAGRVYSNSDEFVLTKEGHLDRVTN</sequence>
<reference evidence="1" key="1">
    <citation type="submission" date="2019-10" db="EMBL/GenBank/DDBJ databases">
        <title>Draft genome sequence of Panacibacter sp. KCS-6.</title>
        <authorList>
            <person name="Yim K.J."/>
        </authorList>
    </citation>
    <scope>NUCLEOTIDE SEQUENCE</scope>
    <source>
        <strain evidence="1">KCS-6</strain>
    </source>
</reference>
<organism evidence="1 2">
    <name type="scientific">Limnovirga soli</name>
    <dbReference type="NCBI Taxonomy" id="2656915"/>
    <lineage>
        <taxon>Bacteria</taxon>
        <taxon>Pseudomonadati</taxon>
        <taxon>Bacteroidota</taxon>
        <taxon>Chitinophagia</taxon>
        <taxon>Chitinophagales</taxon>
        <taxon>Chitinophagaceae</taxon>
        <taxon>Limnovirga</taxon>
    </lineage>
</organism>
<keyword evidence="2" id="KW-1185">Reference proteome</keyword>
<evidence type="ECO:0000313" key="2">
    <source>
        <dbReference type="Proteomes" id="UP000598971"/>
    </source>
</evidence>
<dbReference type="RefSeq" id="WP_171606133.1">
    <property type="nucleotide sequence ID" value="NZ_WHPF01000002.1"/>
</dbReference>
<comment type="caution">
    <text evidence="1">The sequence shown here is derived from an EMBL/GenBank/DDBJ whole genome shotgun (WGS) entry which is preliminary data.</text>
</comment>
<dbReference type="EMBL" id="WHPF01000002">
    <property type="protein sequence ID" value="NNV54203.1"/>
    <property type="molecule type" value="Genomic_DNA"/>
</dbReference>
<gene>
    <name evidence="1" type="ORF">GD597_01940</name>
</gene>